<dbReference type="InterPro" id="IPR008613">
    <property type="entry name" value="Excalibur_Ca-bd_domain"/>
</dbReference>
<name>A0A0Q2RL53_MYCGO</name>
<dbReference type="Pfam" id="PF05901">
    <property type="entry name" value="Excalibur"/>
    <property type="match status" value="1"/>
</dbReference>
<feature type="compositionally biased region" description="Basic and acidic residues" evidence="1">
    <location>
        <begin position="59"/>
        <end position="72"/>
    </location>
</feature>
<comment type="caution">
    <text evidence="4">The sequence shown here is derived from an EMBL/GenBank/DDBJ whole genome shotgun (WGS) entry which is preliminary data.</text>
</comment>
<accession>A0A0Q2RL53</accession>
<keyword evidence="2" id="KW-0732">Signal</keyword>
<feature type="domain" description="Excalibur calcium-binding" evidence="3">
    <location>
        <begin position="34"/>
        <end position="70"/>
    </location>
</feature>
<evidence type="ECO:0000259" key="3">
    <source>
        <dbReference type="SMART" id="SM00894"/>
    </source>
</evidence>
<gene>
    <name evidence="4" type="ORF">AO501_30725</name>
</gene>
<dbReference type="Proteomes" id="UP000051677">
    <property type="component" value="Unassembled WGS sequence"/>
</dbReference>
<reference evidence="4 5" key="1">
    <citation type="submission" date="2015-10" db="EMBL/GenBank/DDBJ databases">
        <title>Mycobacterium gordonae draft genome assembly.</title>
        <authorList>
            <person name="Ustinova V."/>
            <person name="Smirnova T."/>
            <person name="Blagodatskikh K."/>
            <person name="Varlamov D."/>
            <person name="Larionova E."/>
            <person name="Chernousova L."/>
        </authorList>
    </citation>
    <scope>NUCLEOTIDE SEQUENCE [LARGE SCALE GENOMIC DNA]</scope>
    <source>
        <strain evidence="4 5">CTRI 14-8773</strain>
    </source>
</reference>
<evidence type="ECO:0000256" key="2">
    <source>
        <dbReference type="SAM" id="SignalP"/>
    </source>
</evidence>
<dbReference type="RefSeq" id="WP_055580931.1">
    <property type="nucleotide sequence ID" value="NZ_LKTM01000360.1"/>
</dbReference>
<feature type="signal peptide" evidence="2">
    <location>
        <begin position="1"/>
        <end position="31"/>
    </location>
</feature>
<evidence type="ECO:0000313" key="5">
    <source>
        <dbReference type="Proteomes" id="UP000051677"/>
    </source>
</evidence>
<sequence length="72" mass="7206">MTTRVFPAAVAVLGVLGAGFGVTVGAPAAQADPPYANCKAAAADGRYNIPRGDPAYAPKLDRDGDGIACESK</sequence>
<dbReference type="OrthoDB" id="4337778at2"/>
<dbReference type="EMBL" id="LKTM01000360">
    <property type="protein sequence ID" value="KQH76139.1"/>
    <property type="molecule type" value="Genomic_DNA"/>
</dbReference>
<organism evidence="4 5">
    <name type="scientific">Mycobacterium gordonae</name>
    <dbReference type="NCBI Taxonomy" id="1778"/>
    <lineage>
        <taxon>Bacteria</taxon>
        <taxon>Bacillati</taxon>
        <taxon>Actinomycetota</taxon>
        <taxon>Actinomycetes</taxon>
        <taxon>Mycobacteriales</taxon>
        <taxon>Mycobacteriaceae</taxon>
        <taxon>Mycobacterium</taxon>
    </lineage>
</organism>
<protein>
    <submittedName>
        <fullName evidence="4">Calcium-binding protein</fullName>
    </submittedName>
</protein>
<feature type="region of interest" description="Disordered" evidence="1">
    <location>
        <begin position="53"/>
        <end position="72"/>
    </location>
</feature>
<proteinExistence type="predicted"/>
<feature type="chain" id="PRO_5038529278" evidence="2">
    <location>
        <begin position="32"/>
        <end position="72"/>
    </location>
</feature>
<evidence type="ECO:0000313" key="4">
    <source>
        <dbReference type="EMBL" id="KQH76139.1"/>
    </source>
</evidence>
<evidence type="ECO:0000256" key="1">
    <source>
        <dbReference type="SAM" id="MobiDB-lite"/>
    </source>
</evidence>
<dbReference type="AlphaFoldDB" id="A0A0Q2RL53"/>
<dbReference type="SMART" id="SM00894">
    <property type="entry name" value="Excalibur"/>
    <property type="match status" value="1"/>
</dbReference>